<feature type="transmembrane region" description="Helical" evidence="2">
    <location>
        <begin position="48"/>
        <end position="70"/>
    </location>
</feature>
<feature type="transmembrane region" description="Helical" evidence="2">
    <location>
        <begin position="123"/>
        <end position="152"/>
    </location>
</feature>
<gene>
    <name evidence="3" type="ORF">AArc1_2064</name>
    <name evidence="4" type="ORF">AArcMg_1577</name>
</gene>
<dbReference type="GeneID" id="37642060"/>
<keyword evidence="2 4" id="KW-0812">Transmembrane</keyword>
<dbReference type="KEGG" id="nan:AArc1_2064"/>
<name>A0A346PFT7_9EURY</name>
<dbReference type="KEGG" id="nag:AArcMg_1577"/>
<feature type="transmembrane region" description="Helical" evidence="2">
    <location>
        <begin position="82"/>
        <end position="102"/>
    </location>
</feature>
<dbReference type="EMBL" id="CP024047">
    <property type="protein sequence ID" value="AXR78382.1"/>
    <property type="molecule type" value="Genomic_DNA"/>
</dbReference>
<feature type="region of interest" description="Disordered" evidence="1">
    <location>
        <begin position="1"/>
        <end position="28"/>
    </location>
</feature>
<dbReference type="GO" id="GO:0140359">
    <property type="term" value="F:ABC-type transporter activity"/>
    <property type="evidence" value="ECO:0007669"/>
    <property type="project" value="InterPro"/>
</dbReference>
<protein>
    <submittedName>
        <fullName evidence="3">ABC-family transporter</fullName>
    </submittedName>
    <submittedName>
        <fullName evidence="4">Nitrous oxide reductase maturation transmembrane protein NosY</fullName>
    </submittedName>
</protein>
<accession>A0A346PFT7</accession>
<reference evidence="5" key="2">
    <citation type="submission" date="2018-02" db="EMBL/GenBank/DDBJ databases">
        <title>Phenotypic and genomic properties of facultatively anaerobic sulfur-reducing natronoarchaea from hypersaline soda lakes.</title>
        <authorList>
            <person name="Sorokin D.Y."/>
            <person name="Kublanov I.V."/>
            <person name="Roman P."/>
            <person name="Sinninghe Damste J.S."/>
            <person name="Golyshin P.N."/>
            <person name="Rojo D."/>
            <person name="Ciordia S."/>
            <person name="Mena M.D.C."/>
            <person name="Ferrer M."/>
            <person name="Messina E."/>
            <person name="Smedile F."/>
            <person name="La Spada G."/>
            <person name="La Cono V."/>
            <person name="Yakimov M.M."/>
        </authorList>
    </citation>
    <scope>NUCLEOTIDE SEQUENCE [LARGE SCALE GENOMIC DNA]</scope>
    <source>
        <strain evidence="5">AArc-Mg</strain>
    </source>
</reference>
<evidence type="ECO:0000256" key="1">
    <source>
        <dbReference type="SAM" id="MobiDB-lite"/>
    </source>
</evidence>
<sequence>MAGESASESASVGTGEQTESVAHEGPTTAQTLQTIVGRELRTVARTRTIFILGLALTAIVLGITWVGGGYQAGYLPTTVDLLTPLELLVPIVAVAFGYRAILDDEQRGELDVLATYPISPREIVLGVYAGRAIGLAVVVAIPLAAVAAAIALTGDTTVAVYATHEGADSPILFGRFVVLTLLFALVVLAVAIAISSVVSGTRGALALSVVALVVLLVGFDLALVYGLAEGVIGDTDLLNALAVSPLSAYRGLVLETTVVVAGGTGPQVASPIASLVGLAVWGLGSLAVAVWGVGR</sequence>
<dbReference type="EMBL" id="CP027033">
    <property type="protein sequence ID" value="AXR81589.1"/>
    <property type="molecule type" value="Genomic_DNA"/>
</dbReference>
<feature type="transmembrane region" description="Helical" evidence="2">
    <location>
        <begin position="272"/>
        <end position="293"/>
    </location>
</feature>
<dbReference type="OrthoDB" id="313530at2157"/>
<dbReference type="Pfam" id="PF12679">
    <property type="entry name" value="ABC2_membrane_2"/>
    <property type="match status" value="1"/>
</dbReference>
<accession>A0A346PPZ4</accession>
<evidence type="ECO:0000313" key="3">
    <source>
        <dbReference type="EMBL" id="AXR78382.1"/>
    </source>
</evidence>
<keyword evidence="2" id="KW-1133">Transmembrane helix</keyword>
<keyword evidence="2" id="KW-0472">Membrane</keyword>
<dbReference type="PANTHER" id="PTHR43471">
    <property type="entry name" value="ABC TRANSPORTER PERMEASE"/>
    <property type="match status" value="1"/>
</dbReference>
<feature type="transmembrane region" description="Helical" evidence="2">
    <location>
        <begin position="205"/>
        <end position="228"/>
    </location>
</feature>
<evidence type="ECO:0000313" key="5">
    <source>
        <dbReference type="Proteomes" id="UP000258613"/>
    </source>
</evidence>
<dbReference type="PANTHER" id="PTHR43471:SF1">
    <property type="entry name" value="ABC TRANSPORTER PERMEASE PROTEIN NOSY-RELATED"/>
    <property type="match status" value="1"/>
</dbReference>
<evidence type="ECO:0000313" key="4">
    <source>
        <dbReference type="EMBL" id="AXR81589.1"/>
    </source>
</evidence>
<reference evidence="3" key="3">
    <citation type="journal article" date="2019" name="Int. J. Syst. Evol. Microbiol.">
        <title>Natronolimnobius sulfurireducens sp. nov. and Halalkaliarchaeum desulfuricum gen. nov., sp. nov., the first sulfur-respiring alkaliphilic haloarchaea from hypersaline alkaline lakes.</title>
        <authorList>
            <person name="Sorokin D.Y."/>
            <person name="Yakimov M."/>
            <person name="Messina E."/>
            <person name="Merkel A.Y."/>
            <person name="Bale N.J."/>
            <person name="Sinninghe Damste J.S."/>
        </authorList>
    </citation>
    <scope>NUCLEOTIDE SEQUENCE</scope>
    <source>
        <strain evidence="4">AArc-Mg</strain>
        <strain evidence="3">AArc1</strain>
    </source>
</reference>
<dbReference type="RefSeq" id="WP_117364460.1">
    <property type="nucleotide sequence ID" value="NZ_CP024047.1"/>
</dbReference>
<dbReference type="Proteomes" id="UP000258707">
    <property type="component" value="Chromosome"/>
</dbReference>
<evidence type="ECO:0000256" key="2">
    <source>
        <dbReference type="SAM" id="Phobius"/>
    </source>
</evidence>
<dbReference type="Proteomes" id="UP000258613">
    <property type="component" value="Chromosome"/>
</dbReference>
<dbReference type="AlphaFoldDB" id="A0A346PFT7"/>
<organism evidence="3 6">
    <name type="scientific">Natrarchaeobaculum sulfurireducens</name>
    <dbReference type="NCBI Taxonomy" id="2044521"/>
    <lineage>
        <taxon>Archaea</taxon>
        <taxon>Methanobacteriati</taxon>
        <taxon>Methanobacteriota</taxon>
        <taxon>Stenosarchaea group</taxon>
        <taxon>Halobacteria</taxon>
        <taxon>Halobacteriales</taxon>
        <taxon>Natrialbaceae</taxon>
        <taxon>Natrarchaeobaculum</taxon>
    </lineage>
</organism>
<proteinExistence type="predicted"/>
<evidence type="ECO:0000313" key="6">
    <source>
        <dbReference type="Proteomes" id="UP000258707"/>
    </source>
</evidence>
<feature type="transmembrane region" description="Helical" evidence="2">
    <location>
        <begin position="172"/>
        <end position="198"/>
    </location>
</feature>
<reference evidence="6" key="1">
    <citation type="submission" date="2017-10" db="EMBL/GenBank/DDBJ databases">
        <title>Phenotypic and genomic properties of facultatively anaerobic sulfur-reducing natronoarchaea from hypersaline soda lakes.</title>
        <authorList>
            <person name="Sorokin D.Y."/>
            <person name="Kublanov I.V."/>
            <person name="Roman P."/>
            <person name="Sinninghe Damste J.S."/>
            <person name="Golyshin P.N."/>
            <person name="Rojo D."/>
            <person name="Ciordia S."/>
            <person name="Mena Md.C."/>
            <person name="Ferrer M."/>
            <person name="Messina E."/>
            <person name="Smedile F."/>
            <person name="La Spada G."/>
            <person name="La Cono V."/>
            <person name="Yakimov M.M."/>
        </authorList>
    </citation>
    <scope>NUCLEOTIDE SEQUENCE [LARGE SCALE GENOMIC DNA]</scope>
    <source>
        <strain evidence="6">AArc1</strain>
    </source>
</reference>
<keyword evidence="5" id="KW-1185">Reference proteome</keyword>
<feature type="compositionally biased region" description="Low complexity" evidence="1">
    <location>
        <begin position="1"/>
        <end position="16"/>
    </location>
</feature>
<dbReference type="GO" id="GO:0005886">
    <property type="term" value="C:plasma membrane"/>
    <property type="evidence" value="ECO:0007669"/>
    <property type="project" value="UniProtKB-SubCell"/>
</dbReference>